<dbReference type="Pfam" id="PF24864">
    <property type="entry name" value="DUF7730"/>
    <property type="match status" value="1"/>
</dbReference>
<sequence>MAPRRASFRPTFRNKANFVSSAWTGVLKRKSENSTLYRLKNGVLDISRKWTEHLDATESNSKSPLLRLPPEIRNRIWEYTVGGKVLDVTYFQRYRSRRYVEEVTTISKDSFPQHSHALLQACRQIYAETALLPFSKNTFRFEREQAFEWARQLLKVQQNLLEKVHIVTHRAQRLYGWNETGSSKDLYLPHAFPISVFPNVKQVVVEIRRSACHDIDAAAHEGGPNAKWSSKQYRTRVTSNMIALVDHIHEEKPDARVVFLHTNLCESNTETGLTESEYSDEEQADDSDNSMSDAEGLGEE</sequence>
<evidence type="ECO:0000256" key="1">
    <source>
        <dbReference type="SAM" id="MobiDB-lite"/>
    </source>
</evidence>
<evidence type="ECO:0000259" key="2">
    <source>
        <dbReference type="Pfam" id="PF24864"/>
    </source>
</evidence>
<proteinExistence type="predicted"/>
<dbReference type="AlphaFoldDB" id="A0A1Y2M3R7"/>
<dbReference type="Proteomes" id="UP000193240">
    <property type="component" value="Unassembled WGS sequence"/>
</dbReference>
<name>A0A1Y2M3R7_EPING</name>
<gene>
    <name evidence="3" type="ORF">B5807_04087</name>
</gene>
<protein>
    <recommendedName>
        <fullName evidence="2">DUF7730 domain-containing protein</fullName>
    </recommendedName>
</protein>
<dbReference type="EMBL" id="KZ107841">
    <property type="protein sequence ID" value="OSS50740.1"/>
    <property type="molecule type" value="Genomic_DNA"/>
</dbReference>
<dbReference type="PANTHER" id="PTHR38790:SF4">
    <property type="entry name" value="2EXR DOMAIN-CONTAINING PROTEIN"/>
    <property type="match status" value="1"/>
</dbReference>
<dbReference type="PANTHER" id="PTHR38790">
    <property type="entry name" value="2EXR DOMAIN-CONTAINING PROTEIN-RELATED"/>
    <property type="match status" value="1"/>
</dbReference>
<dbReference type="InterPro" id="IPR056632">
    <property type="entry name" value="DUF7730"/>
</dbReference>
<reference evidence="3 4" key="1">
    <citation type="journal article" date="2017" name="Genome Announc.">
        <title>Genome sequence of the saprophytic ascomycete Epicoccum nigrum ICMP 19927 strain isolated from New Zealand.</title>
        <authorList>
            <person name="Fokin M."/>
            <person name="Fleetwood D."/>
            <person name="Weir B.S."/>
            <person name="Villas-Boas S.G."/>
        </authorList>
    </citation>
    <scope>NUCLEOTIDE SEQUENCE [LARGE SCALE GENOMIC DNA]</scope>
    <source>
        <strain evidence="3 4">ICMP 19927</strain>
    </source>
</reference>
<accession>A0A1Y2M3R7</accession>
<organism evidence="3 4">
    <name type="scientific">Epicoccum nigrum</name>
    <name type="common">Soil fungus</name>
    <name type="synonym">Epicoccum purpurascens</name>
    <dbReference type="NCBI Taxonomy" id="105696"/>
    <lineage>
        <taxon>Eukaryota</taxon>
        <taxon>Fungi</taxon>
        <taxon>Dikarya</taxon>
        <taxon>Ascomycota</taxon>
        <taxon>Pezizomycotina</taxon>
        <taxon>Dothideomycetes</taxon>
        <taxon>Pleosporomycetidae</taxon>
        <taxon>Pleosporales</taxon>
        <taxon>Pleosporineae</taxon>
        <taxon>Didymellaceae</taxon>
        <taxon>Epicoccum</taxon>
    </lineage>
</organism>
<feature type="region of interest" description="Disordered" evidence="1">
    <location>
        <begin position="270"/>
        <end position="300"/>
    </location>
</feature>
<evidence type="ECO:0000313" key="4">
    <source>
        <dbReference type="Proteomes" id="UP000193240"/>
    </source>
</evidence>
<feature type="compositionally biased region" description="Acidic residues" evidence="1">
    <location>
        <begin position="277"/>
        <end position="288"/>
    </location>
</feature>
<evidence type="ECO:0000313" key="3">
    <source>
        <dbReference type="EMBL" id="OSS50740.1"/>
    </source>
</evidence>
<dbReference type="InParanoid" id="A0A1Y2M3R7"/>
<keyword evidence="4" id="KW-1185">Reference proteome</keyword>
<feature type="domain" description="DUF7730" evidence="2">
    <location>
        <begin position="60"/>
        <end position="175"/>
    </location>
</feature>